<sequence>MPPKAGLAAAVLVATASALCTPTPRRALIVEFDVLADTTSLESAVHLEALRRLRPQPKDAEELLPWWQNWEGEPGALPGHRWRTFDLSRKYARVLRELRVARPAEAVMLLRLLFEEDAVGRRAIAARNDPSGRSPALTLTLRYPGGGWAPTKGALKGVRPGTRPLTAGEVVENWGDLLRERCEDTWRGEDGAEAADAIDAAVASLYDEHLRTAGPSPSPEELVQLEWRREVVEAVADARELVVTLRGDAGLGAAAARLGEQEEREAWSARLGEEGGLGPLRIEIIRSAADVVDLVDASLAAGPVTYVGASPLLTRGVTSALRQPLEGGALGVAHCAWPTRFDDGQELFGRVQGVHVAGVPGDLDQALAKAAA</sequence>
<evidence type="ECO:0000313" key="2">
    <source>
        <dbReference type="EMBL" id="CAD9250322.1"/>
    </source>
</evidence>
<feature type="chain" id="PRO_5031179292" evidence="1">
    <location>
        <begin position="19"/>
        <end position="372"/>
    </location>
</feature>
<feature type="signal peptide" evidence="1">
    <location>
        <begin position="1"/>
        <end position="18"/>
    </location>
</feature>
<dbReference type="AlphaFoldDB" id="A0A7S1XPN1"/>
<organism evidence="2">
    <name type="scientific">Phaeomonas parva</name>
    <dbReference type="NCBI Taxonomy" id="124430"/>
    <lineage>
        <taxon>Eukaryota</taxon>
        <taxon>Sar</taxon>
        <taxon>Stramenopiles</taxon>
        <taxon>Ochrophyta</taxon>
        <taxon>Pinguiophyceae</taxon>
        <taxon>Pinguiochrysidales</taxon>
        <taxon>Pinguiochrysidaceae</taxon>
        <taxon>Phaeomonas</taxon>
    </lineage>
</organism>
<accession>A0A7S1XPN1</accession>
<gene>
    <name evidence="2" type="ORF">PPAR1163_LOCUS8683</name>
</gene>
<keyword evidence="1" id="KW-0732">Signal</keyword>
<dbReference type="EMBL" id="HBGJ01013673">
    <property type="protein sequence ID" value="CAD9250322.1"/>
    <property type="molecule type" value="Transcribed_RNA"/>
</dbReference>
<evidence type="ECO:0000256" key="1">
    <source>
        <dbReference type="SAM" id="SignalP"/>
    </source>
</evidence>
<proteinExistence type="predicted"/>
<name>A0A7S1XPN1_9STRA</name>
<reference evidence="2" key="1">
    <citation type="submission" date="2021-01" db="EMBL/GenBank/DDBJ databases">
        <authorList>
            <person name="Corre E."/>
            <person name="Pelletier E."/>
            <person name="Niang G."/>
            <person name="Scheremetjew M."/>
            <person name="Finn R."/>
            <person name="Kale V."/>
            <person name="Holt S."/>
            <person name="Cochrane G."/>
            <person name="Meng A."/>
            <person name="Brown T."/>
            <person name="Cohen L."/>
        </authorList>
    </citation>
    <scope>NUCLEOTIDE SEQUENCE</scope>
    <source>
        <strain evidence="2">CCMP2877</strain>
    </source>
</reference>
<protein>
    <submittedName>
        <fullName evidence="2">Uncharacterized protein</fullName>
    </submittedName>
</protein>